<feature type="transmembrane region" description="Helical" evidence="1">
    <location>
        <begin position="65"/>
        <end position="85"/>
    </location>
</feature>
<keyword evidence="3" id="KW-1185">Reference proteome</keyword>
<dbReference type="EMBL" id="QXTE01000180">
    <property type="protein sequence ID" value="TFK02645.1"/>
    <property type="molecule type" value="Genomic_DNA"/>
</dbReference>
<gene>
    <name evidence="2" type="ORF">DR999_PMT14993</name>
</gene>
<reference evidence="2 3" key="2">
    <citation type="submission" date="2019-04" db="EMBL/GenBank/DDBJ databases">
        <title>The genome sequence of big-headed turtle.</title>
        <authorList>
            <person name="Gong S."/>
        </authorList>
    </citation>
    <scope>NUCLEOTIDE SEQUENCE [LARGE SCALE GENOMIC DNA]</scope>
    <source>
        <strain evidence="2">DO16091913</strain>
        <tissue evidence="2">Muscle</tissue>
    </source>
</reference>
<keyword evidence="1" id="KW-0812">Transmembrane</keyword>
<reference evidence="2 3" key="1">
    <citation type="submission" date="2019-04" db="EMBL/GenBank/DDBJ databases">
        <title>Draft genome of the big-headed turtle Platysternon megacephalum.</title>
        <authorList>
            <person name="Gong S."/>
        </authorList>
    </citation>
    <scope>NUCLEOTIDE SEQUENCE [LARGE SCALE GENOMIC DNA]</scope>
    <source>
        <strain evidence="2">DO16091913</strain>
        <tissue evidence="2">Muscle</tissue>
    </source>
</reference>
<dbReference type="AlphaFoldDB" id="A0A4D9E2F8"/>
<accession>A0A4D9E2F8</accession>
<keyword evidence="1" id="KW-1133">Transmembrane helix</keyword>
<proteinExistence type="predicted"/>
<organism evidence="2 3">
    <name type="scientific">Platysternon megacephalum</name>
    <name type="common">big-headed turtle</name>
    <dbReference type="NCBI Taxonomy" id="55544"/>
    <lineage>
        <taxon>Eukaryota</taxon>
        <taxon>Metazoa</taxon>
        <taxon>Chordata</taxon>
        <taxon>Craniata</taxon>
        <taxon>Vertebrata</taxon>
        <taxon>Euteleostomi</taxon>
        <taxon>Archelosauria</taxon>
        <taxon>Testudinata</taxon>
        <taxon>Testudines</taxon>
        <taxon>Cryptodira</taxon>
        <taxon>Durocryptodira</taxon>
        <taxon>Testudinoidea</taxon>
        <taxon>Platysternidae</taxon>
        <taxon>Platysternon</taxon>
    </lineage>
</organism>
<dbReference type="Proteomes" id="UP000297703">
    <property type="component" value="Unassembled WGS sequence"/>
</dbReference>
<keyword evidence="1" id="KW-0472">Membrane</keyword>
<comment type="caution">
    <text evidence="2">The sequence shown here is derived from an EMBL/GenBank/DDBJ whole genome shotgun (WGS) entry which is preliminary data.</text>
</comment>
<name>A0A4D9E2F8_9SAUR</name>
<protein>
    <submittedName>
        <fullName evidence="2">UV excision repair protein RAD23-like protein A</fullName>
    </submittedName>
</protein>
<evidence type="ECO:0000313" key="3">
    <source>
        <dbReference type="Proteomes" id="UP000297703"/>
    </source>
</evidence>
<evidence type="ECO:0000313" key="2">
    <source>
        <dbReference type="EMBL" id="TFK02645.1"/>
    </source>
</evidence>
<evidence type="ECO:0000256" key="1">
    <source>
        <dbReference type="SAM" id="Phobius"/>
    </source>
</evidence>
<sequence>MRITAIKITVLPTMQHAYLQGRRQMREKQVSFPFPPTNTNPEKSKANFFLNVQISPLFGALTETFLYYVAIWLFSTVVLSVITFCQVSNLGADTQGSSPVLLAQKLCRLRTSIYSLLSLTQ</sequence>